<gene>
    <name evidence="2" type="ORF">Agub_g11892</name>
</gene>
<dbReference type="AlphaFoldDB" id="A0AAD3DX93"/>
<organism evidence="2 3">
    <name type="scientific">Astrephomene gubernaculifera</name>
    <dbReference type="NCBI Taxonomy" id="47775"/>
    <lineage>
        <taxon>Eukaryota</taxon>
        <taxon>Viridiplantae</taxon>
        <taxon>Chlorophyta</taxon>
        <taxon>core chlorophytes</taxon>
        <taxon>Chlorophyceae</taxon>
        <taxon>CS clade</taxon>
        <taxon>Chlamydomonadales</taxon>
        <taxon>Astrephomenaceae</taxon>
        <taxon>Astrephomene</taxon>
    </lineage>
</organism>
<feature type="non-terminal residue" evidence="2">
    <location>
        <position position="1"/>
    </location>
</feature>
<feature type="non-terminal residue" evidence="2">
    <location>
        <position position="224"/>
    </location>
</feature>
<comment type="caution">
    <text evidence="2">The sequence shown here is derived from an EMBL/GenBank/DDBJ whole genome shotgun (WGS) entry which is preliminary data.</text>
</comment>
<feature type="region of interest" description="Disordered" evidence="1">
    <location>
        <begin position="85"/>
        <end position="182"/>
    </location>
</feature>
<feature type="compositionally biased region" description="Low complexity" evidence="1">
    <location>
        <begin position="40"/>
        <end position="67"/>
    </location>
</feature>
<protein>
    <submittedName>
        <fullName evidence="2">Uncharacterized protein</fullName>
    </submittedName>
</protein>
<accession>A0AAD3DX93</accession>
<sequence length="224" mass="22302">VSYRRSGTATRAADAVIDTEAVDVLPVMEASPSPELPPTGDSSEAAASNAGSDAGADASAASAAAADEALREYRELEALLSGAAVSTSGASATAGGTTPAAIGKDGRSEDPWEPRSGVAAASHARKNDDKPVTDVAATAGGATGVAASKQRQGPAAEQQAGRKEDEAERQADGAVKAKPGSEVAREILSKRGPTDAAIAEALAALDPRGEEELLDEFYAIFGGG</sequence>
<dbReference type="EMBL" id="BMAR01000032">
    <property type="protein sequence ID" value="GFR49735.1"/>
    <property type="molecule type" value="Genomic_DNA"/>
</dbReference>
<keyword evidence="3" id="KW-1185">Reference proteome</keyword>
<feature type="compositionally biased region" description="Low complexity" evidence="1">
    <location>
        <begin position="85"/>
        <end position="101"/>
    </location>
</feature>
<proteinExistence type="predicted"/>
<dbReference type="Proteomes" id="UP001054857">
    <property type="component" value="Unassembled WGS sequence"/>
</dbReference>
<feature type="compositionally biased region" description="Basic and acidic residues" evidence="1">
    <location>
        <begin position="104"/>
        <end position="113"/>
    </location>
</feature>
<evidence type="ECO:0000256" key="1">
    <source>
        <dbReference type="SAM" id="MobiDB-lite"/>
    </source>
</evidence>
<name>A0AAD3DX93_9CHLO</name>
<reference evidence="2 3" key="1">
    <citation type="journal article" date="2021" name="Sci. Rep.">
        <title>Genome sequencing of the multicellular alga Astrephomene provides insights into convergent evolution of germ-soma differentiation.</title>
        <authorList>
            <person name="Yamashita S."/>
            <person name="Yamamoto K."/>
            <person name="Matsuzaki R."/>
            <person name="Suzuki S."/>
            <person name="Yamaguchi H."/>
            <person name="Hirooka S."/>
            <person name="Minakuchi Y."/>
            <person name="Miyagishima S."/>
            <person name="Kawachi M."/>
            <person name="Toyoda A."/>
            <person name="Nozaki H."/>
        </authorList>
    </citation>
    <scope>NUCLEOTIDE SEQUENCE [LARGE SCALE GENOMIC DNA]</scope>
    <source>
        <strain evidence="2 3">NIES-4017</strain>
    </source>
</reference>
<evidence type="ECO:0000313" key="2">
    <source>
        <dbReference type="EMBL" id="GFR49735.1"/>
    </source>
</evidence>
<feature type="compositionally biased region" description="Low complexity" evidence="1">
    <location>
        <begin position="133"/>
        <end position="147"/>
    </location>
</feature>
<feature type="region of interest" description="Disordered" evidence="1">
    <location>
        <begin position="26"/>
        <end position="67"/>
    </location>
</feature>
<evidence type="ECO:0000313" key="3">
    <source>
        <dbReference type="Proteomes" id="UP001054857"/>
    </source>
</evidence>
<feature type="compositionally biased region" description="Basic and acidic residues" evidence="1">
    <location>
        <begin position="160"/>
        <end position="171"/>
    </location>
</feature>